<organism evidence="1 2">
    <name type="scientific">Hyalomma asiaticum</name>
    <name type="common">Tick</name>
    <dbReference type="NCBI Taxonomy" id="266040"/>
    <lineage>
        <taxon>Eukaryota</taxon>
        <taxon>Metazoa</taxon>
        <taxon>Ecdysozoa</taxon>
        <taxon>Arthropoda</taxon>
        <taxon>Chelicerata</taxon>
        <taxon>Arachnida</taxon>
        <taxon>Acari</taxon>
        <taxon>Parasitiformes</taxon>
        <taxon>Ixodida</taxon>
        <taxon>Ixodoidea</taxon>
        <taxon>Ixodidae</taxon>
        <taxon>Hyalomminae</taxon>
        <taxon>Hyalomma</taxon>
    </lineage>
</organism>
<dbReference type="EMBL" id="CM023481">
    <property type="protein sequence ID" value="KAH6944741.1"/>
    <property type="molecule type" value="Genomic_DNA"/>
</dbReference>
<sequence length="238" mass="25700">MRANEEYPLADSKMIVTSYACGPLDAADCDIGSVCEDEIDDPHRDRTITSGSREDDDVSSGVEAGSRESVRNRDEFHDANSIFQSEEGERSVEKKLGFAFCRESSRTDEVRRPLDGDDECHTNLDMGVANTDCVSPVGDTCGAGMVECHADDLAVREGSSQDDANGVCLSEEENSARVLLQDFQVESREVMVGYVASASSKCSPPLKNPAENAYLGLEARIGPHRDGILSVAMCSTCN</sequence>
<keyword evidence="2" id="KW-1185">Reference proteome</keyword>
<proteinExistence type="predicted"/>
<gene>
    <name evidence="1" type="ORF">HPB50_004750</name>
</gene>
<accession>A0ACB7TEQ7</accession>
<reference evidence="1" key="1">
    <citation type="submission" date="2020-05" db="EMBL/GenBank/DDBJ databases">
        <title>Large-scale comparative analyses of tick genomes elucidate their genetic diversity and vector capacities.</title>
        <authorList>
            <person name="Jia N."/>
            <person name="Wang J."/>
            <person name="Shi W."/>
            <person name="Du L."/>
            <person name="Sun Y."/>
            <person name="Zhan W."/>
            <person name="Jiang J."/>
            <person name="Wang Q."/>
            <person name="Zhang B."/>
            <person name="Ji P."/>
            <person name="Sakyi L.B."/>
            <person name="Cui X."/>
            <person name="Yuan T."/>
            <person name="Jiang B."/>
            <person name="Yang W."/>
            <person name="Lam T.T.-Y."/>
            <person name="Chang Q."/>
            <person name="Ding S."/>
            <person name="Wang X."/>
            <person name="Zhu J."/>
            <person name="Ruan X."/>
            <person name="Zhao L."/>
            <person name="Wei J."/>
            <person name="Que T."/>
            <person name="Du C."/>
            <person name="Cheng J."/>
            <person name="Dai P."/>
            <person name="Han X."/>
            <person name="Huang E."/>
            <person name="Gao Y."/>
            <person name="Liu J."/>
            <person name="Shao H."/>
            <person name="Ye R."/>
            <person name="Li L."/>
            <person name="Wei W."/>
            <person name="Wang X."/>
            <person name="Wang C."/>
            <person name="Yang T."/>
            <person name="Huo Q."/>
            <person name="Li W."/>
            <person name="Guo W."/>
            <person name="Chen H."/>
            <person name="Zhou L."/>
            <person name="Ni X."/>
            <person name="Tian J."/>
            <person name="Zhou Y."/>
            <person name="Sheng Y."/>
            <person name="Liu T."/>
            <person name="Pan Y."/>
            <person name="Xia L."/>
            <person name="Li J."/>
            <person name="Zhao F."/>
            <person name="Cao W."/>
        </authorList>
    </citation>
    <scope>NUCLEOTIDE SEQUENCE</scope>
    <source>
        <strain evidence="1">Hyas-2018</strain>
    </source>
</reference>
<comment type="caution">
    <text evidence="1">The sequence shown here is derived from an EMBL/GenBank/DDBJ whole genome shotgun (WGS) entry which is preliminary data.</text>
</comment>
<evidence type="ECO:0000313" key="1">
    <source>
        <dbReference type="EMBL" id="KAH6944741.1"/>
    </source>
</evidence>
<name>A0ACB7TEQ7_HYAAI</name>
<protein>
    <submittedName>
        <fullName evidence="1">Uncharacterized protein</fullName>
    </submittedName>
</protein>
<evidence type="ECO:0000313" key="2">
    <source>
        <dbReference type="Proteomes" id="UP000821845"/>
    </source>
</evidence>
<dbReference type="Proteomes" id="UP000821845">
    <property type="component" value="Chromosome 1"/>
</dbReference>